<name>A0A383DNG4_9ZZZZ</name>
<dbReference type="Gene3D" id="3.30.70.80">
    <property type="entry name" value="Peptidase S8 propeptide/proteinase inhibitor I9"/>
    <property type="match status" value="1"/>
</dbReference>
<dbReference type="InterPro" id="IPR037045">
    <property type="entry name" value="S8pro/Inhibitor_I9_sf"/>
</dbReference>
<evidence type="ECO:0000256" key="1">
    <source>
        <dbReference type="SAM" id="MobiDB-lite"/>
    </source>
</evidence>
<dbReference type="GO" id="GO:0004252">
    <property type="term" value="F:serine-type endopeptidase activity"/>
    <property type="evidence" value="ECO:0007669"/>
    <property type="project" value="InterPro"/>
</dbReference>
<dbReference type="GO" id="GO:0006508">
    <property type="term" value="P:proteolysis"/>
    <property type="evidence" value="ECO:0007669"/>
    <property type="project" value="InterPro"/>
</dbReference>
<feature type="non-terminal residue" evidence="2">
    <location>
        <position position="195"/>
    </location>
</feature>
<dbReference type="SUPFAM" id="SSF54897">
    <property type="entry name" value="Protease propeptides/inhibitors"/>
    <property type="match status" value="1"/>
</dbReference>
<accession>A0A383DNG4</accession>
<protein>
    <recommendedName>
        <fullName evidence="3">Inhibitor I9 domain-containing protein</fullName>
    </recommendedName>
</protein>
<organism evidence="2">
    <name type="scientific">marine metagenome</name>
    <dbReference type="NCBI Taxonomy" id="408172"/>
    <lineage>
        <taxon>unclassified sequences</taxon>
        <taxon>metagenomes</taxon>
        <taxon>ecological metagenomes</taxon>
    </lineage>
</organism>
<feature type="compositionally biased region" description="Basic and acidic residues" evidence="1">
    <location>
        <begin position="177"/>
        <end position="187"/>
    </location>
</feature>
<evidence type="ECO:0008006" key="3">
    <source>
        <dbReference type="Google" id="ProtNLM"/>
    </source>
</evidence>
<dbReference type="SUPFAM" id="SSF52743">
    <property type="entry name" value="Subtilisin-like"/>
    <property type="match status" value="1"/>
</dbReference>
<gene>
    <name evidence="2" type="ORF">METZ01_LOCUS498881</name>
</gene>
<evidence type="ECO:0000313" key="2">
    <source>
        <dbReference type="EMBL" id="SVE46027.1"/>
    </source>
</evidence>
<dbReference type="AlphaFoldDB" id="A0A383DNG4"/>
<proteinExistence type="predicted"/>
<feature type="region of interest" description="Disordered" evidence="1">
    <location>
        <begin position="173"/>
        <end position="195"/>
    </location>
</feature>
<reference evidence="2" key="1">
    <citation type="submission" date="2018-05" db="EMBL/GenBank/DDBJ databases">
        <authorList>
            <person name="Lanie J.A."/>
            <person name="Ng W.-L."/>
            <person name="Kazmierczak K.M."/>
            <person name="Andrzejewski T.M."/>
            <person name="Davidsen T.M."/>
            <person name="Wayne K.J."/>
            <person name="Tettelin H."/>
            <person name="Glass J.I."/>
            <person name="Rusch D."/>
            <person name="Podicherti R."/>
            <person name="Tsui H.-C.T."/>
            <person name="Winkler M.E."/>
        </authorList>
    </citation>
    <scope>NUCLEOTIDE SEQUENCE</scope>
</reference>
<sequence>MGLLILAAMVLGALSSSTIIAQPQSGAGIDQGIRVIVHTAKPYKKLVDAIEDMGGTVTIQYQNVDAVAAQLPSSALKVLGALPAVTRIEKDRMVELPKLPEEYLEPRPLTVNPSQLLDPPSLAAKIGEIPDGFPSYITSVTGAADTWDENGAGAGAITAVIDTGTEAAHTCLSGRGDVGHPDSRVIEGPDLSPDV</sequence>
<dbReference type="InterPro" id="IPR036852">
    <property type="entry name" value="Peptidase_S8/S53_dom_sf"/>
</dbReference>
<dbReference type="EMBL" id="UINC01218834">
    <property type="protein sequence ID" value="SVE46027.1"/>
    <property type="molecule type" value="Genomic_DNA"/>
</dbReference>